<proteinExistence type="predicted"/>
<dbReference type="PANTHER" id="PTHR12110:SF21">
    <property type="entry name" value="XYLOSE ISOMERASE-LIKE TIM BARREL DOMAIN-CONTAINING PROTEIN"/>
    <property type="match status" value="1"/>
</dbReference>
<evidence type="ECO:0000259" key="1">
    <source>
        <dbReference type="Pfam" id="PF01261"/>
    </source>
</evidence>
<name>A0A0H5SWR4_HERHM</name>
<dbReference type="SUPFAM" id="SSF51658">
    <property type="entry name" value="Xylose isomerase-like"/>
    <property type="match status" value="1"/>
</dbReference>
<organism evidence="2 3">
    <name type="scientific">Herbinix hemicellulosilytica</name>
    <dbReference type="NCBI Taxonomy" id="1564487"/>
    <lineage>
        <taxon>Bacteria</taxon>
        <taxon>Bacillati</taxon>
        <taxon>Bacillota</taxon>
        <taxon>Clostridia</taxon>
        <taxon>Lachnospirales</taxon>
        <taxon>Lachnospiraceae</taxon>
        <taxon>Herbinix</taxon>
    </lineage>
</organism>
<dbReference type="InterPro" id="IPR036237">
    <property type="entry name" value="Xyl_isomerase-like_sf"/>
</dbReference>
<dbReference type="OrthoDB" id="270844at2"/>
<gene>
    <name evidence="2" type="ORF">HHT355_1587</name>
</gene>
<protein>
    <recommendedName>
        <fullName evidence="1">Xylose isomerase-like TIM barrel domain-containing protein</fullName>
    </recommendedName>
</protein>
<dbReference type="InterPro" id="IPR013022">
    <property type="entry name" value="Xyl_isomerase-like_TIM-brl"/>
</dbReference>
<feature type="domain" description="Xylose isomerase-like TIM barrel" evidence="1">
    <location>
        <begin position="21"/>
        <end position="260"/>
    </location>
</feature>
<dbReference type="AlphaFoldDB" id="A0A0H5SWR4"/>
<dbReference type="Gene3D" id="3.20.20.150">
    <property type="entry name" value="Divalent-metal-dependent TIM barrel enzymes"/>
    <property type="match status" value="1"/>
</dbReference>
<accession>A0A0H5SWR4</accession>
<dbReference type="PANTHER" id="PTHR12110">
    <property type="entry name" value="HYDROXYPYRUVATE ISOMERASE"/>
    <property type="match status" value="1"/>
</dbReference>
<dbReference type="InterPro" id="IPR050312">
    <property type="entry name" value="IolE/XylAMocC-like"/>
</dbReference>
<reference evidence="2 3" key="1">
    <citation type="submission" date="2015-06" db="EMBL/GenBank/DDBJ databases">
        <authorList>
            <person name="Wibberg Daniel"/>
        </authorList>
    </citation>
    <scope>NUCLEOTIDE SEQUENCE [LARGE SCALE GENOMIC DNA]</scope>
    <source>
        <strain evidence="2 3">T3/55T</strain>
    </source>
</reference>
<dbReference type="Pfam" id="PF01261">
    <property type="entry name" value="AP_endonuc_2"/>
    <property type="match status" value="1"/>
</dbReference>
<evidence type="ECO:0000313" key="3">
    <source>
        <dbReference type="Proteomes" id="UP000236497"/>
    </source>
</evidence>
<dbReference type="RefSeq" id="WP_103202891.1">
    <property type="nucleotide sequence ID" value="NZ_CVTD020000016.1"/>
</dbReference>
<keyword evidence="3" id="KW-1185">Reference proteome</keyword>
<dbReference type="Proteomes" id="UP000236497">
    <property type="component" value="Unassembled WGS sequence"/>
</dbReference>
<sequence>MKHIIWGMPTLIELNNIEANVKLCKSLGLGFIELNMNLPEYQPDRIDVEKLIYMKEKYNIFFTFHLPEEFDIGHFNENVRTAYIKIFEESVEIAKVLDVPVINVHMNQGVYFTLPSNRVYLYKKYQEEYLDNITKFKHISNKLLKESDISLCIENTGIYDMDYITMATDILLQDNNIYLTWDIGHDRKSGNKDTKYIMDNISKLRHMHFHDANDTKDHLVLFTGDINIYEKINKAKKHGCYCVIETKTAETLKESVEKLIKYDFF</sequence>
<dbReference type="EMBL" id="CVTD020000016">
    <property type="protein sequence ID" value="CRZ34788.1"/>
    <property type="molecule type" value="Genomic_DNA"/>
</dbReference>
<evidence type="ECO:0000313" key="2">
    <source>
        <dbReference type="EMBL" id="CRZ34788.1"/>
    </source>
</evidence>